<proteinExistence type="predicted"/>
<comment type="caution">
    <text evidence="1">The sequence shown here is derived from an EMBL/GenBank/DDBJ whole genome shotgun (WGS) entry which is preliminary data.</text>
</comment>
<organism evidence="1 2">
    <name type="scientific">Artomyces pyxidatus</name>
    <dbReference type="NCBI Taxonomy" id="48021"/>
    <lineage>
        <taxon>Eukaryota</taxon>
        <taxon>Fungi</taxon>
        <taxon>Dikarya</taxon>
        <taxon>Basidiomycota</taxon>
        <taxon>Agaricomycotina</taxon>
        <taxon>Agaricomycetes</taxon>
        <taxon>Russulales</taxon>
        <taxon>Auriscalpiaceae</taxon>
        <taxon>Artomyces</taxon>
    </lineage>
</organism>
<protein>
    <submittedName>
        <fullName evidence="1">Uncharacterized protein</fullName>
    </submittedName>
</protein>
<dbReference type="EMBL" id="MU277190">
    <property type="protein sequence ID" value="KAI0067472.1"/>
    <property type="molecule type" value="Genomic_DNA"/>
</dbReference>
<sequence>MGEDWPVKSTASKPGAAQETDGGRTVLVARRSLAKRSPQPSGMTASISDSAAITRPRVGAVAVGYSTEHTVVVVVVASVDNRHNAYCRSSIRALQVRPRSGPSGSIGLNPGQSGACACRPPPSHSCSPPVASQCKVIPSTTEISPSNPTKDE</sequence>
<evidence type="ECO:0000313" key="1">
    <source>
        <dbReference type="EMBL" id="KAI0067472.1"/>
    </source>
</evidence>
<keyword evidence="2" id="KW-1185">Reference proteome</keyword>
<name>A0ACB8TGB8_9AGAM</name>
<evidence type="ECO:0000313" key="2">
    <source>
        <dbReference type="Proteomes" id="UP000814140"/>
    </source>
</evidence>
<reference evidence="1" key="1">
    <citation type="submission" date="2021-03" db="EMBL/GenBank/DDBJ databases">
        <authorList>
            <consortium name="DOE Joint Genome Institute"/>
            <person name="Ahrendt S."/>
            <person name="Looney B.P."/>
            <person name="Miyauchi S."/>
            <person name="Morin E."/>
            <person name="Drula E."/>
            <person name="Courty P.E."/>
            <person name="Chicoki N."/>
            <person name="Fauchery L."/>
            <person name="Kohler A."/>
            <person name="Kuo A."/>
            <person name="Labutti K."/>
            <person name="Pangilinan J."/>
            <person name="Lipzen A."/>
            <person name="Riley R."/>
            <person name="Andreopoulos W."/>
            <person name="He G."/>
            <person name="Johnson J."/>
            <person name="Barry K.W."/>
            <person name="Grigoriev I.V."/>
            <person name="Nagy L."/>
            <person name="Hibbett D."/>
            <person name="Henrissat B."/>
            <person name="Matheny P.B."/>
            <person name="Labbe J."/>
            <person name="Martin F."/>
        </authorList>
    </citation>
    <scope>NUCLEOTIDE SEQUENCE</scope>
    <source>
        <strain evidence="1">HHB10654</strain>
    </source>
</reference>
<dbReference type="Proteomes" id="UP000814140">
    <property type="component" value="Unassembled WGS sequence"/>
</dbReference>
<accession>A0ACB8TGB8</accession>
<gene>
    <name evidence="1" type="ORF">BV25DRAFT_1897066</name>
</gene>
<reference evidence="1" key="2">
    <citation type="journal article" date="2022" name="New Phytol.">
        <title>Evolutionary transition to the ectomycorrhizal habit in the genomes of a hyperdiverse lineage of mushroom-forming fungi.</title>
        <authorList>
            <person name="Looney B."/>
            <person name="Miyauchi S."/>
            <person name="Morin E."/>
            <person name="Drula E."/>
            <person name="Courty P.E."/>
            <person name="Kohler A."/>
            <person name="Kuo A."/>
            <person name="LaButti K."/>
            <person name="Pangilinan J."/>
            <person name="Lipzen A."/>
            <person name="Riley R."/>
            <person name="Andreopoulos W."/>
            <person name="He G."/>
            <person name="Johnson J."/>
            <person name="Nolan M."/>
            <person name="Tritt A."/>
            <person name="Barry K.W."/>
            <person name="Grigoriev I.V."/>
            <person name="Nagy L.G."/>
            <person name="Hibbett D."/>
            <person name="Henrissat B."/>
            <person name="Matheny P.B."/>
            <person name="Labbe J."/>
            <person name="Martin F.M."/>
        </authorList>
    </citation>
    <scope>NUCLEOTIDE SEQUENCE</scope>
    <source>
        <strain evidence="1">HHB10654</strain>
    </source>
</reference>